<dbReference type="EMBL" id="NHYD01002677">
    <property type="protein sequence ID" value="PPQ85600.1"/>
    <property type="molecule type" value="Genomic_DNA"/>
</dbReference>
<evidence type="ECO:0000256" key="1">
    <source>
        <dbReference type="SAM" id="MobiDB-lite"/>
    </source>
</evidence>
<dbReference type="InParanoid" id="A0A409X4D6"/>
<evidence type="ECO:0000313" key="3">
    <source>
        <dbReference type="Proteomes" id="UP000283269"/>
    </source>
</evidence>
<keyword evidence="3" id="KW-1185">Reference proteome</keyword>
<protein>
    <submittedName>
        <fullName evidence="2">Uncharacterized protein</fullName>
    </submittedName>
</protein>
<name>A0A409X4D6_PSICY</name>
<sequence>MQALRSSIIMQHVTDTDLKKEKEKIFDPPPSRNRRLRPACRPLTLTLTHDPVSTKVLPLPLEPKPSCISYLSRSSPLPLAHVVVVVVLVKCSLLLVPAAPPAHRVLSPQSACVLLPTVVRRRGAVPSQDGAHCCITMSSAAARSSMSLRPMSGSPVPVVVVEDSDDGVVDNAPSTATATSDMNDHGSGIRVAGASDQISRLFGHFPLVEDDNDSVTAKDDSDHISTARATLSSAGSALQSSKSMMRSTPFD</sequence>
<comment type="caution">
    <text evidence="2">The sequence shown here is derived from an EMBL/GenBank/DDBJ whole genome shotgun (WGS) entry which is preliminary data.</text>
</comment>
<feature type="region of interest" description="Disordered" evidence="1">
    <location>
        <begin position="228"/>
        <end position="251"/>
    </location>
</feature>
<evidence type="ECO:0000313" key="2">
    <source>
        <dbReference type="EMBL" id="PPQ85600.1"/>
    </source>
</evidence>
<dbReference type="AlphaFoldDB" id="A0A409X4D6"/>
<dbReference type="Proteomes" id="UP000283269">
    <property type="component" value="Unassembled WGS sequence"/>
</dbReference>
<feature type="compositionally biased region" description="Low complexity" evidence="1">
    <location>
        <begin position="231"/>
        <end position="243"/>
    </location>
</feature>
<gene>
    <name evidence="2" type="ORF">CVT25_012506</name>
</gene>
<proteinExistence type="predicted"/>
<organism evidence="2 3">
    <name type="scientific">Psilocybe cyanescens</name>
    <dbReference type="NCBI Taxonomy" id="93625"/>
    <lineage>
        <taxon>Eukaryota</taxon>
        <taxon>Fungi</taxon>
        <taxon>Dikarya</taxon>
        <taxon>Basidiomycota</taxon>
        <taxon>Agaricomycotina</taxon>
        <taxon>Agaricomycetes</taxon>
        <taxon>Agaricomycetidae</taxon>
        <taxon>Agaricales</taxon>
        <taxon>Agaricineae</taxon>
        <taxon>Strophariaceae</taxon>
        <taxon>Psilocybe</taxon>
    </lineage>
</organism>
<accession>A0A409X4D6</accession>
<reference evidence="2 3" key="1">
    <citation type="journal article" date="2018" name="Evol. Lett.">
        <title>Horizontal gene cluster transfer increased hallucinogenic mushroom diversity.</title>
        <authorList>
            <person name="Reynolds H.T."/>
            <person name="Vijayakumar V."/>
            <person name="Gluck-Thaler E."/>
            <person name="Korotkin H.B."/>
            <person name="Matheny P.B."/>
            <person name="Slot J.C."/>
        </authorList>
    </citation>
    <scope>NUCLEOTIDE SEQUENCE [LARGE SCALE GENOMIC DNA]</scope>
    <source>
        <strain evidence="2 3">2631</strain>
    </source>
</reference>